<reference evidence="2" key="1">
    <citation type="submission" date="2020-11" db="EMBL/GenBank/DDBJ databases">
        <authorList>
            <consortium name="DOE Joint Genome Institute"/>
            <person name="Ahrendt S."/>
            <person name="Riley R."/>
            <person name="Andreopoulos W."/>
            <person name="Labutti K."/>
            <person name="Pangilinan J."/>
            <person name="Ruiz-Duenas F.J."/>
            <person name="Barrasa J.M."/>
            <person name="Sanchez-Garcia M."/>
            <person name="Camarero S."/>
            <person name="Miyauchi S."/>
            <person name="Serrano A."/>
            <person name="Linde D."/>
            <person name="Babiker R."/>
            <person name="Drula E."/>
            <person name="Ayuso-Fernandez I."/>
            <person name="Pacheco R."/>
            <person name="Padilla G."/>
            <person name="Ferreira P."/>
            <person name="Barriuso J."/>
            <person name="Kellner H."/>
            <person name="Castanera R."/>
            <person name="Alfaro M."/>
            <person name="Ramirez L."/>
            <person name="Pisabarro A.G."/>
            <person name="Kuo A."/>
            <person name="Tritt A."/>
            <person name="Lipzen A."/>
            <person name="He G."/>
            <person name="Yan M."/>
            <person name="Ng V."/>
            <person name="Cullen D."/>
            <person name="Martin F."/>
            <person name="Rosso M.-N."/>
            <person name="Henrissat B."/>
            <person name="Hibbett D."/>
            <person name="Martinez A.T."/>
            <person name="Grigoriev I.V."/>
        </authorList>
    </citation>
    <scope>NUCLEOTIDE SEQUENCE</scope>
    <source>
        <strain evidence="2">AH 40177</strain>
    </source>
</reference>
<dbReference type="AlphaFoldDB" id="A0A9P5U3E1"/>
<dbReference type="EMBL" id="JADNRY010000122">
    <property type="protein sequence ID" value="KAF9064502.1"/>
    <property type="molecule type" value="Genomic_DNA"/>
</dbReference>
<comment type="caution">
    <text evidence="2">The sequence shown here is derived from an EMBL/GenBank/DDBJ whole genome shotgun (WGS) entry which is preliminary data.</text>
</comment>
<dbReference type="OrthoDB" id="2976199at2759"/>
<evidence type="ECO:0000313" key="2">
    <source>
        <dbReference type="EMBL" id="KAF9064502.1"/>
    </source>
</evidence>
<protein>
    <submittedName>
        <fullName evidence="2">Uncharacterized protein</fullName>
    </submittedName>
</protein>
<feature type="region of interest" description="Disordered" evidence="1">
    <location>
        <begin position="53"/>
        <end position="87"/>
    </location>
</feature>
<sequence>MTEYDYSPAAYQRHMETQNRIAKWVDNTEAHHDIFRTPFGPRSDVGDDDLDGMSDADEAIPSGASAGGWYESKRRSGARTGGLPPPPPMLYSPQPMMAPNAMYPAAMASAPVGHYPYPSQVYMSPPASPSTIILQTSSKHHHRSSLIVTTARTNRDLTKDVHSFATGISRSSDVVVLWVHQSQRSTSPGSFYHQPYSAPPSSPYYQGPHSAGYTIIPPNGHVTRVMYV</sequence>
<proteinExistence type="predicted"/>
<gene>
    <name evidence="2" type="ORF">BDP27DRAFT_1425791</name>
</gene>
<accession>A0A9P5U3E1</accession>
<dbReference type="Proteomes" id="UP000772434">
    <property type="component" value="Unassembled WGS sequence"/>
</dbReference>
<organism evidence="2 3">
    <name type="scientific">Rhodocollybia butyracea</name>
    <dbReference type="NCBI Taxonomy" id="206335"/>
    <lineage>
        <taxon>Eukaryota</taxon>
        <taxon>Fungi</taxon>
        <taxon>Dikarya</taxon>
        <taxon>Basidiomycota</taxon>
        <taxon>Agaricomycotina</taxon>
        <taxon>Agaricomycetes</taxon>
        <taxon>Agaricomycetidae</taxon>
        <taxon>Agaricales</taxon>
        <taxon>Marasmiineae</taxon>
        <taxon>Omphalotaceae</taxon>
        <taxon>Rhodocollybia</taxon>
    </lineage>
</organism>
<evidence type="ECO:0000313" key="3">
    <source>
        <dbReference type="Proteomes" id="UP000772434"/>
    </source>
</evidence>
<keyword evidence="3" id="KW-1185">Reference proteome</keyword>
<name>A0A9P5U3E1_9AGAR</name>
<evidence type="ECO:0000256" key="1">
    <source>
        <dbReference type="SAM" id="MobiDB-lite"/>
    </source>
</evidence>